<dbReference type="VEuPathDB" id="VectorBase:SSCA007782"/>
<dbReference type="AlphaFoldDB" id="A0A131ZVQ3"/>
<reference evidence="2 3" key="1">
    <citation type="journal article" date="2015" name="Parasit. Vectors">
        <title>Draft genome of the scabies mite.</title>
        <authorList>
            <person name="Rider S.D.Jr."/>
            <person name="Morgan M.S."/>
            <person name="Arlian L.G."/>
        </authorList>
    </citation>
    <scope>NUCLEOTIDE SEQUENCE [LARGE SCALE GENOMIC DNA]</scope>
    <source>
        <strain evidence="2">Arlian Lab</strain>
    </source>
</reference>
<protein>
    <submittedName>
        <fullName evidence="2">Uncharacterized protein</fullName>
    </submittedName>
</protein>
<gene>
    <name evidence="2" type="ORF">QR98_0011660</name>
</gene>
<feature type="compositionally biased region" description="Basic residues" evidence="1">
    <location>
        <begin position="110"/>
        <end position="119"/>
    </location>
</feature>
<comment type="caution">
    <text evidence="2">The sequence shown here is derived from an EMBL/GenBank/DDBJ whole genome shotgun (WGS) entry which is preliminary data.</text>
</comment>
<sequence length="227" mass="26734">MLSENVRSRPNLLFGLRERIQQRLENRVPPSGAIETSDETRGEENQEPNQSDDTGDENKIDATTSRSNEIDPNYHQNQNEIDENENNDQQYAESRLINPNQSEEDNNNNPHHHHRPDHHHLHESQDLQQQQSQESFGNQTKPIDYELEGDKLRQDIVDKFGHLQTILTTAFEVSKERRDARLRRLMFNTNNGLERAKQRADQILSEVRKCFRINFYFVVNLKRSMSF</sequence>
<accession>A0A131ZVQ3</accession>
<name>A0A131ZVQ3_SARSC</name>
<dbReference type="Proteomes" id="UP000616769">
    <property type="component" value="Unassembled WGS sequence"/>
</dbReference>
<feature type="region of interest" description="Disordered" evidence="1">
    <location>
        <begin position="21"/>
        <end position="136"/>
    </location>
</feature>
<dbReference type="EMBL" id="JXLN01002774">
    <property type="protein sequence ID" value="KPM02747.1"/>
    <property type="molecule type" value="Genomic_DNA"/>
</dbReference>
<dbReference type="OrthoDB" id="6516821at2759"/>
<organism evidence="2 3">
    <name type="scientific">Sarcoptes scabiei</name>
    <name type="common">Itch mite</name>
    <name type="synonym">Acarus scabiei</name>
    <dbReference type="NCBI Taxonomy" id="52283"/>
    <lineage>
        <taxon>Eukaryota</taxon>
        <taxon>Metazoa</taxon>
        <taxon>Ecdysozoa</taxon>
        <taxon>Arthropoda</taxon>
        <taxon>Chelicerata</taxon>
        <taxon>Arachnida</taxon>
        <taxon>Acari</taxon>
        <taxon>Acariformes</taxon>
        <taxon>Sarcoptiformes</taxon>
        <taxon>Astigmata</taxon>
        <taxon>Psoroptidia</taxon>
        <taxon>Sarcoptoidea</taxon>
        <taxon>Sarcoptidae</taxon>
        <taxon>Sarcoptinae</taxon>
        <taxon>Sarcoptes</taxon>
    </lineage>
</organism>
<evidence type="ECO:0000256" key="1">
    <source>
        <dbReference type="SAM" id="MobiDB-lite"/>
    </source>
</evidence>
<proteinExistence type="predicted"/>
<evidence type="ECO:0000313" key="2">
    <source>
        <dbReference type="EMBL" id="KPM02747.1"/>
    </source>
</evidence>
<evidence type="ECO:0000313" key="3">
    <source>
        <dbReference type="Proteomes" id="UP000616769"/>
    </source>
</evidence>